<dbReference type="AlphaFoldDB" id="A0AAD3T0B6"/>
<evidence type="ECO:0000313" key="2">
    <source>
        <dbReference type="EMBL" id="GMH20364.1"/>
    </source>
</evidence>
<reference evidence="2" key="1">
    <citation type="submission" date="2023-05" db="EMBL/GenBank/DDBJ databases">
        <title>Nepenthes gracilis genome sequencing.</title>
        <authorList>
            <person name="Fukushima K."/>
        </authorList>
    </citation>
    <scope>NUCLEOTIDE SEQUENCE</scope>
    <source>
        <strain evidence="2">SING2019-196</strain>
    </source>
</reference>
<dbReference type="Gene3D" id="3.40.50.1000">
    <property type="entry name" value="HAD superfamily/HAD-like"/>
    <property type="match status" value="1"/>
</dbReference>
<dbReference type="PANTHER" id="PTHR24093:SF506">
    <property type="entry name" value="CATION-TRANSPORTING ATPASE PMA1"/>
    <property type="match status" value="1"/>
</dbReference>
<comment type="caution">
    <text evidence="2">The sequence shown here is derived from an EMBL/GenBank/DDBJ whole genome shotgun (WGS) entry which is preliminary data.</text>
</comment>
<name>A0AAD3T0B6_NEPGR</name>
<dbReference type="GO" id="GO:0005886">
    <property type="term" value="C:plasma membrane"/>
    <property type="evidence" value="ECO:0007669"/>
    <property type="project" value="TreeGrafter"/>
</dbReference>
<sequence>MVLLPYKDSLLLFSRLENIMSRCIGILCNEDGSIIPLTFEIQAEWEARFNSFAGKETLRCIIWALKRIPMGQQVLAFEDEKDVTLIELVGMLDPPREEVQDAILPCMNAGRRVIIVTGKSLCRKIGVFDHLEEFVEFSYTASEFEELSPLQKTVALQHLAHFMRVEPFLPVFASTKQLRFLDPAPIQTAAKLCPNDMHSQDAAA</sequence>
<dbReference type="InterPro" id="IPR036412">
    <property type="entry name" value="HAD-like_sf"/>
</dbReference>
<dbReference type="Gene3D" id="3.40.1110.10">
    <property type="entry name" value="Calcium-transporting ATPase, cytoplasmic domain N"/>
    <property type="match status" value="1"/>
</dbReference>
<dbReference type="SUPFAM" id="SSF56784">
    <property type="entry name" value="HAD-like"/>
    <property type="match status" value="1"/>
</dbReference>
<dbReference type="InterPro" id="IPR023214">
    <property type="entry name" value="HAD_sf"/>
</dbReference>
<accession>A0AAD3T0B6</accession>
<evidence type="ECO:0000313" key="3">
    <source>
        <dbReference type="Proteomes" id="UP001279734"/>
    </source>
</evidence>
<protein>
    <submittedName>
        <fullName evidence="2">Uncharacterized protein</fullName>
    </submittedName>
</protein>
<dbReference type="Pfam" id="PF13246">
    <property type="entry name" value="Cation_ATPase"/>
    <property type="match status" value="1"/>
</dbReference>
<dbReference type="Proteomes" id="UP001279734">
    <property type="component" value="Unassembled WGS sequence"/>
</dbReference>
<dbReference type="EMBL" id="BSYO01000021">
    <property type="protein sequence ID" value="GMH20364.1"/>
    <property type="molecule type" value="Genomic_DNA"/>
</dbReference>
<evidence type="ECO:0000256" key="1">
    <source>
        <dbReference type="ARBA" id="ARBA00022842"/>
    </source>
</evidence>
<proteinExistence type="predicted"/>
<organism evidence="2 3">
    <name type="scientific">Nepenthes gracilis</name>
    <name type="common">Slender pitcher plant</name>
    <dbReference type="NCBI Taxonomy" id="150966"/>
    <lineage>
        <taxon>Eukaryota</taxon>
        <taxon>Viridiplantae</taxon>
        <taxon>Streptophyta</taxon>
        <taxon>Embryophyta</taxon>
        <taxon>Tracheophyta</taxon>
        <taxon>Spermatophyta</taxon>
        <taxon>Magnoliopsida</taxon>
        <taxon>eudicotyledons</taxon>
        <taxon>Gunneridae</taxon>
        <taxon>Pentapetalae</taxon>
        <taxon>Caryophyllales</taxon>
        <taxon>Nepenthaceae</taxon>
        <taxon>Nepenthes</taxon>
    </lineage>
</organism>
<keyword evidence="1" id="KW-0460">Magnesium</keyword>
<dbReference type="GO" id="GO:0000166">
    <property type="term" value="F:nucleotide binding"/>
    <property type="evidence" value="ECO:0007669"/>
    <property type="project" value="InterPro"/>
</dbReference>
<dbReference type="GO" id="GO:0005388">
    <property type="term" value="F:P-type calcium transporter activity"/>
    <property type="evidence" value="ECO:0007669"/>
    <property type="project" value="TreeGrafter"/>
</dbReference>
<keyword evidence="3" id="KW-1185">Reference proteome</keyword>
<dbReference type="InterPro" id="IPR023299">
    <property type="entry name" value="ATPase_P-typ_cyto_dom_N"/>
</dbReference>
<dbReference type="SUPFAM" id="SSF81660">
    <property type="entry name" value="Metal cation-transporting ATPase, ATP-binding domain N"/>
    <property type="match status" value="1"/>
</dbReference>
<dbReference type="PANTHER" id="PTHR24093">
    <property type="entry name" value="CATION TRANSPORTING ATPASE"/>
    <property type="match status" value="1"/>
</dbReference>
<gene>
    <name evidence="2" type="ORF">Nepgr_022205</name>
</gene>